<dbReference type="AlphaFoldDB" id="V5JAG4"/>
<dbReference type="Pfam" id="PF01740">
    <property type="entry name" value="STAS"/>
    <property type="match status" value="1"/>
</dbReference>
<evidence type="ECO:0000313" key="2">
    <source>
        <dbReference type="EMBL" id="AGH13575.1"/>
    </source>
</evidence>
<dbReference type="SUPFAM" id="SSF52091">
    <property type="entry name" value="SpoIIaa-like"/>
    <property type="match status" value="1"/>
</dbReference>
<dbReference type="InterPro" id="IPR036513">
    <property type="entry name" value="STAS_dom_sf"/>
</dbReference>
<dbReference type="GO" id="GO:0043856">
    <property type="term" value="F:anti-sigma factor antagonist activity"/>
    <property type="evidence" value="ECO:0007669"/>
    <property type="project" value="TreeGrafter"/>
</dbReference>
<proteinExistence type="predicted"/>
<feature type="domain" description="STAS" evidence="1">
    <location>
        <begin position="12"/>
        <end position="112"/>
    </location>
</feature>
<name>V5JAG4_UNCXX</name>
<dbReference type="EMBL" id="JX946307">
    <property type="protein sequence ID" value="AGH13575.1"/>
    <property type="molecule type" value="Genomic_DNA"/>
</dbReference>
<dbReference type="PROSITE" id="PS50801">
    <property type="entry name" value="STAS"/>
    <property type="match status" value="1"/>
</dbReference>
<dbReference type="PANTHER" id="PTHR33495">
    <property type="entry name" value="ANTI-SIGMA FACTOR ANTAGONIST TM_1081-RELATED-RELATED"/>
    <property type="match status" value="1"/>
</dbReference>
<dbReference type="InterPro" id="IPR002645">
    <property type="entry name" value="STAS_dom"/>
</dbReference>
<reference evidence="2" key="1">
    <citation type="journal article" date="2013" name="Environ. Microbiol. Rep.">
        <title>Polyketide genes in the marine sponge Plakortis simplex: a new group of mono-modular type I polyketide synthases from sponge symbionts.</title>
        <authorList>
            <person name="Della Sala G."/>
            <person name="Hochmuth T."/>
            <person name="Costantino V."/>
            <person name="Teta R."/>
            <person name="Gerwick W."/>
            <person name="Gerwick L."/>
            <person name="Piel J."/>
            <person name="Mangoni A."/>
        </authorList>
    </citation>
    <scope>NUCLEOTIDE SEQUENCE</scope>
</reference>
<dbReference type="CDD" id="cd07043">
    <property type="entry name" value="STAS_anti-anti-sigma_factors"/>
    <property type="match status" value="1"/>
</dbReference>
<protein>
    <recommendedName>
        <fullName evidence="1">STAS domain-containing protein</fullName>
    </recommendedName>
</protein>
<evidence type="ECO:0000259" key="1">
    <source>
        <dbReference type="PROSITE" id="PS50801"/>
    </source>
</evidence>
<organism evidence="2">
    <name type="scientific">bacterium symbiont of Plakortis simplex pPS11G3</name>
    <dbReference type="NCBI Taxonomy" id="1256902"/>
    <lineage>
        <taxon>Bacteria</taxon>
    </lineage>
</organism>
<dbReference type="Gene3D" id="3.30.750.24">
    <property type="entry name" value="STAS domain"/>
    <property type="match status" value="1"/>
</dbReference>
<accession>V5JAG4</accession>
<sequence length="115" mass="12560">MTVDLKWVRSGDTLIAALLGRIDSGSAEDFQRLLEDGLGPDDHNLVLDFERVAFIGSAGLRVCLVVARQFTGPDRNFGLCSLSQFNRDIVAVSGFDRIINVYDSRATAIESFAHG</sequence>